<reference evidence="1 2" key="1">
    <citation type="submission" date="2019-10" db="EMBL/GenBank/DDBJ databases">
        <authorList>
            <person name="Wang R."/>
        </authorList>
    </citation>
    <scope>NUCLEOTIDE SEQUENCE [LARGE SCALE GENOMIC DNA]</scope>
    <source>
        <strain evidence="1 2">ATCC 19377</strain>
    </source>
</reference>
<proteinExistence type="predicted"/>
<evidence type="ECO:0000313" key="2">
    <source>
        <dbReference type="Proteomes" id="UP000363590"/>
    </source>
</evidence>
<dbReference type="Proteomes" id="UP000363590">
    <property type="component" value="Chromosome"/>
</dbReference>
<dbReference type="RefSeq" id="WP_010643000.1">
    <property type="nucleotide sequence ID" value="NZ_AFOH01000155.1"/>
</dbReference>
<evidence type="ECO:0000313" key="1">
    <source>
        <dbReference type="EMBL" id="QFX95398.1"/>
    </source>
</evidence>
<dbReference type="AlphaFoldDB" id="A0A5P9XNN3"/>
<sequence length="50" mass="5793">MEMEQEFELIALVYQLEEAGYCFANVSDEELHQAFMNNQDLRDLAVPRAA</sequence>
<dbReference type="EMBL" id="CP045571">
    <property type="protein sequence ID" value="QFX95398.1"/>
    <property type="molecule type" value="Genomic_DNA"/>
</dbReference>
<protein>
    <submittedName>
        <fullName evidence="1">Uncharacterized protein</fullName>
    </submittedName>
</protein>
<dbReference type="KEGG" id="atx:GCD22_00963"/>
<gene>
    <name evidence="1" type="ORF">GCD22_00963</name>
</gene>
<dbReference type="GeneID" id="60697998"/>
<accession>A0A5P9XNN3</accession>
<organism evidence="1 2">
    <name type="scientific">Acidithiobacillus thiooxidans ATCC 19377</name>
    <dbReference type="NCBI Taxonomy" id="637390"/>
    <lineage>
        <taxon>Bacteria</taxon>
        <taxon>Pseudomonadati</taxon>
        <taxon>Pseudomonadota</taxon>
        <taxon>Acidithiobacillia</taxon>
        <taxon>Acidithiobacillales</taxon>
        <taxon>Acidithiobacillaceae</taxon>
        <taxon>Acidithiobacillus</taxon>
    </lineage>
</organism>
<name>A0A5P9XNN3_ACITH</name>